<protein>
    <recommendedName>
        <fullName evidence="1">Sugar fermentation stimulation protein homolog</fullName>
    </recommendedName>
</protein>
<name>A0A7C4AGL1_9BACT</name>
<dbReference type="Gene3D" id="3.40.1350.60">
    <property type="match status" value="1"/>
</dbReference>
<evidence type="ECO:0000256" key="1">
    <source>
        <dbReference type="HAMAP-Rule" id="MF_00095"/>
    </source>
</evidence>
<dbReference type="Pfam" id="PF03749">
    <property type="entry name" value="SfsA"/>
    <property type="match status" value="1"/>
</dbReference>
<dbReference type="CDD" id="cd22359">
    <property type="entry name" value="SfsA-like_bacterial"/>
    <property type="match status" value="1"/>
</dbReference>
<comment type="similarity">
    <text evidence="1">Belongs to the SfsA family.</text>
</comment>
<dbReference type="PANTHER" id="PTHR30545">
    <property type="entry name" value="SUGAR FERMENTATION STIMULATION PROTEIN A"/>
    <property type="match status" value="1"/>
</dbReference>
<dbReference type="InterPro" id="IPR005224">
    <property type="entry name" value="SfsA"/>
</dbReference>
<dbReference type="Pfam" id="PF17746">
    <property type="entry name" value="SfsA_N"/>
    <property type="match status" value="1"/>
</dbReference>
<evidence type="ECO:0000259" key="2">
    <source>
        <dbReference type="Pfam" id="PF03749"/>
    </source>
</evidence>
<sequence length="249" mass="26659">METVNSPGPAVPYAVPFAGPVRTARFLGRRARFLMDLEDASGRFTAHTNNTGTMLGLLRPGCEVLVSVSAAPGRKYPCTVEALRHDGFWVGVNTAAPTRVLRAAWERGLLPGGEGYDRMRTEPAFEGGRLDALFTGPAGELYVETKNVTLVEEDTAQFPDAPTERGRKHLGELARLARMGGGVRAALFLAVQRPDGACFGPAWAVDPQYGEDLLAAMEAGVEVWPLVVDVSPDGLRLGRMLPLAACLGK</sequence>
<dbReference type="Gene3D" id="2.40.50.580">
    <property type="match status" value="1"/>
</dbReference>
<dbReference type="InterPro" id="IPR040452">
    <property type="entry name" value="SfsA_C"/>
</dbReference>
<proteinExistence type="inferred from homology"/>
<dbReference type="PANTHER" id="PTHR30545:SF2">
    <property type="entry name" value="SUGAR FERMENTATION STIMULATION PROTEIN A"/>
    <property type="match status" value="1"/>
</dbReference>
<dbReference type="AlphaFoldDB" id="A0A7C4AGL1"/>
<dbReference type="GO" id="GO:0003677">
    <property type="term" value="F:DNA binding"/>
    <property type="evidence" value="ECO:0007669"/>
    <property type="project" value="InterPro"/>
</dbReference>
<dbReference type="EMBL" id="DSRP01000337">
    <property type="protein sequence ID" value="HGG92261.1"/>
    <property type="molecule type" value="Genomic_DNA"/>
</dbReference>
<comment type="caution">
    <text evidence="4">The sequence shown here is derived from an EMBL/GenBank/DDBJ whole genome shotgun (WGS) entry which is preliminary data.</text>
</comment>
<reference evidence="4" key="1">
    <citation type="journal article" date="2020" name="mSystems">
        <title>Genome- and Community-Level Interaction Insights into Carbon Utilization and Element Cycling Functions of Hydrothermarchaeota in Hydrothermal Sediment.</title>
        <authorList>
            <person name="Zhou Z."/>
            <person name="Liu Y."/>
            <person name="Xu W."/>
            <person name="Pan J."/>
            <person name="Luo Z.H."/>
            <person name="Li M."/>
        </authorList>
    </citation>
    <scope>NUCLEOTIDE SEQUENCE [LARGE SCALE GENOMIC DNA]</scope>
    <source>
        <strain evidence="4">SpSt-413</strain>
    </source>
</reference>
<evidence type="ECO:0000313" key="4">
    <source>
        <dbReference type="EMBL" id="HGG92261.1"/>
    </source>
</evidence>
<evidence type="ECO:0000259" key="3">
    <source>
        <dbReference type="Pfam" id="PF17746"/>
    </source>
</evidence>
<dbReference type="NCBIfam" id="TIGR00230">
    <property type="entry name" value="sfsA"/>
    <property type="match status" value="1"/>
</dbReference>
<gene>
    <name evidence="1 4" type="primary">sfsA</name>
    <name evidence="4" type="ORF">ENR59_04840</name>
</gene>
<dbReference type="HAMAP" id="MF_00095">
    <property type="entry name" value="SfsA"/>
    <property type="match status" value="1"/>
</dbReference>
<feature type="domain" description="Sugar fermentation stimulation protein C-terminal" evidence="2">
    <location>
        <begin position="96"/>
        <end position="233"/>
    </location>
</feature>
<organism evidence="4">
    <name type="scientific">Fundidesulfovibrio putealis</name>
    <dbReference type="NCBI Taxonomy" id="270496"/>
    <lineage>
        <taxon>Bacteria</taxon>
        <taxon>Pseudomonadati</taxon>
        <taxon>Thermodesulfobacteriota</taxon>
        <taxon>Desulfovibrionia</taxon>
        <taxon>Desulfovibrionales</taxon>
        <taxon>Desulfovibrionaceae</taxon>
        <taxon>Fundidesulfovibrio</taxon>
    </lineage>
</organism>
<dbReference type="InterPro" id="IPR041465">
    <property type="entry name" value="SfsA_N"/>
</dbReference>
<accession>A0A7C4AGL1</accession>
<feature type="domain" description="SfsA N-terminal OB" evidence="3">
    <location>
        <begin position="28"/>
        <end position="92"/>
    </location>
</feature>